<feature type="transmembrane region" description="Helical" evidence="8">
    <location>
        <begin position="100"/>
        <end position="120"/>
    </location>
</feature>
<evidence type="ECO:0000256" key="7">
    <source>
        <dbReference type="ARBA" id="ARBA00023136"/>
    </source>
</evidence>
<sequence length="450" mass="51621">MSGKGNFSGWKQGAGAFFREHRGALVVLGLLLVVRLMTLYSLGFGYTLNSDDASYINSGITFARTGTITMHNQYPSAQIMPGMTVLIGLFVLVFGEGKLLWLSLKLLWILMDLGTAWFLYRSVSLFTPKWCGWLGMLPLFRADFLWMNTIILTETPFLLALTGMVYYTLRMGKQPGYRNFWPCAWWYMFGLMMKANIAPYPVFALVYLLVCRYDRKLLLKQCGVLAAVVLCFIIPWTIRNYMQFHAFVPLTYGAGNPTLLGTYQGVGYPADEDLDYVTNVEEPAREKYADYYDENGEVLPQYARYVALQTDGIKAAYRQQVWWDTDWKQMVYSYGVMKPQRMIESVFYWDQALDQTLESVQDLQRLDLYLCIGVIAASLALKKYRKPVLFATAVYLGNIYIYAMTYSFSRYNASLMSMRFLLIGLGGALLMELLRRGMDSLRPQPQRLDP</sequence>
<evidence type="ECO:0000256" key="1">
    <source>
        <dbReference type="ARBA" id="ARBA00004651"/>
    </source>
</evidence>
<feature type="transmembrane region" description="Helical" evidence="8">
    <location>
        <begin position="388"/>
        <end position="409"/>
    </location>
</feature>
<evidence type="ECO:0000256" key="3">
    <source>
        <dbReference type="ARBA" id="ARBA00022676"/>
    </source>
</evidence>
<reference evidence="9" key="2">
    <citation type="submission" date="2021-04" db="EMBL/GenBank/DDBJ databases">
        <authorList>
            <person name="Gilroy R."/>
        </authorList>
    </citation>
    <scope>NUCLEOTIDE SEQUENCE</scope>
    <source>
        <strain evidence="9">1282</strain>
    </source>
</reference>
<keyword evidence="2" id="KW-1003">Cell membrane</keyword>
<dbReference type="PANTHER" id="PTHR33908:SF11">
    <property type="entry name" value="MEMBRANE PROTEIN"/>
    <property type="match status" value="1"/>
</dbReference>
<feature type="transmembrane region" description="Helical" evidence="8">
    <location>
        <begin position="24"/>
        <end position="48"/>
    </location>
</feature>
<evidence type="ECO:0008006" key="11">
    <source>
        <dbReference type="Google" id="ProtNLM"/>
    </source>
</evidence>
<dbReference type="PANTHER" id="PTHR33908">
    <property type="entry name" value="MANNOSYLTRANSFERASE YKCB-RELATED"/>
    <property type="match status" value="1"/>
</dbReference>
<organism evidence="9 10">
    <name type="scientific">Candidatus Acutalibacter pullistercoris</name>
    <dbReference type="NCBI Taxonomy" id="2838418"/>
    <lineage>
        <taxon>Bacteria</taxon>
        <taxon>Bacillati</taxon>
        <taxon>Bacillota</taxon>
        <taxon>Clostridia</taxon>
        <taxon>Eubacteriales</taxon>
        <taxon>Acutalibacteraceae</taxon>
        <taxon>Acutalibacter</taxon>
    </lineage>
</organism>
<dbReference type="InterPro" id="IPR050297">
    <property type="entry name" value="LipidA_mod_glycosyltrf_83"/>
</dbReference>
<comment type="caution">
    <text evidence="9">The sequence shown here is derived from an EMBL/GenBank/DDBJ whole genome shotgun (WGS) entry which is preliminary data.</text>
</comment>
<evidence type="ECO:0000313" key="9">
    <source>
        <dbReference type="EMBL" id="HIY26487.1"/>
    </source>
</evidence>
<keyword evidence="3" id="KW-0328">Glycosyltransferase</keyword>
<feature type="transmembrane region" description="Helical" evidence="8">
    <location>
        <begin position="186"/>
        <end position="210"/>
    </location>
</feature>
<evidence type="ECO:0000313" key="10">
    <source>
        <dbReference type="Proteomes" id="UP000823915"/>
    </source>
</evidence>
<protein>
    <recommendedName>
        <fullName evidence="11">Glycosyltransferase RgtA/B/C/D-like domain-containing protein</fullName>
    </recommendedName>
</protein>
<evidence type="ECO:0000256" key="2">
    <source>
        <dbReference type="ARBA" id="ARBA00022475"/>
    </source>
</evidence>
<evidence type="ECO:0000256" key="4">
    <source>
        <dbReference type="ARBA" id="ARBA00022679"/>
    </source>
</evidence>
<evidence type="ECO:0000256" key="6">
    <source>
        <dbReference type="ARBA" id="ARBA00022989"/>
    </source>
</evidence>
<dbReference type="GO" id="GO:0016763">
    <property type="term" value="F:pentosyltransferase activity"/>
    <property type="evidence" value="ECO:0007669"/>
    <property type="project" value="TreeGrafter"/>
</dbReference>
<feature type="transmembrane region" description="Helical" evidence="8">
    <location>
        <begin position="217"/>
        <end position="238"/>
    </location>
</feature>
<dbReference type="AlphaFoldDB" id="A0A9D2C1I1"/>
<evidence type="ECO:0000256" key="5">
    <source>
        <dbReference type="ARBA" id="ARBA00022692"/>
    </source>
</evidence>
<comment type="subcellular location">
    <subcellularLocation>
        <location evidence="1">Cell membrane</location>
        <topology evidence="1">Multi-pass membrane protein</topology>
    </subcellularLocation>
</comment>
<proteinExistence type="predicted"/>
<name>A0A9D2C1I1_9FIRM</name>
<dbReference type="GO" id="GO:0009103">
    <property type="term" value="P:lipopolysaccharide biosynthetic process"/>
    <property type="evidence" value="ECO:0007669"/>
    <property type="project" value="UniProtKB-ARBA"/>
</dbReference>
<keyword evidence="7 8" id="KW-0472">Membrane</keyword>
<dbReference type="GO" id="GO:0005886">
    <property type="term" value="C:plasma membrane"/>
    <property type="evidence" value="ECO:0007669"/>
    <property type="project" value="UniProtKB-SubCell"/>
</dbReference>
<feature type="transmembrane region" description="Helical" evidence="8">
    <location>
        <begin position="74"/>
        <end position="94"/>
    </location>
</feature>
<keyword evidence="4" id="KW-0808">Transferase</keyword>
<gene>
    <name evidence="9" type="ORF">H9838_04840</name>
</gene>
<accession>A0A9D2C1I1</accession>
<feature type="transmembrane region" description="Helical" evidence="8">
    <location>
        <begin position="144"/>
        <end position="166"/>
    </location>
</feature>
<feature type="transmembrane region" description="Helical" evidence="8">
    <location>
        <begin position="415"/>
        <end position="434"/>
    </location>
</feature>
<dbReference type="EMBL" id="DXDU01000079">
    <property type="protein sequence ID" value="HIY26487.1"/>
    <property type="molecule type" value="Genomic_DNA"/>
</dbReference>
<dbReference type="Proteomes" id="UP000823915">
    <property type="component" value="Unassembled WGS sequence"/>
</dbReference>
<evidence type="ECO:0000256" key="8">
    <source>
        <dbReference type="SAM" id="Phobius"/>
    </source>
</evidence>
<keyword evidence="6 8" id="KW-1133">Transmembrane helix</keyword>
<reference evidence="9" key="1">
    <citation type="journal article" date="2021" name="PeerJ">
        <title>Extensive microbial diversity within the chicken gut microbiome revealed by metagenomics and culture.</title>
        <authorList>
            <person name="Gilroy R."/>
            <person name="Ravi A."/>
            <person name="Getino M."/>
            <person name="Pursley I."/>
            <person name="Horton D.L."/>
            <person name="Alikhan N.F."/>
            <person name="Baker D."/>
            <person name="Gharbi K."/>
            <person name="Hall N."/>
            <person name="Watson M."/>
            <person name="Adriaenssens E.M."/>
            <person name="Foster-Nyarko E."/>
            <person name="Jarju S."/>
            <person name="Secka A."/>
            <person name="Antonio M."/>
            <person name="Oren A."/>
            <person name="Chaudhuri R.R."/>
            <person name="La Ragione R."/>
            <person name="Hildebrand F."/>
            <person name="Pallen M.J."/>
        </authorList>
    </citation>
    <scope>NUCLEOTIDE SEQUENCE</scope>
    <source>
        <strain evidence="9">1282</strain>
    </source>
</reference>
<keyword evidence="5 8" id="KW-0812">Transmembrane</keyword>